<dbReference type="PANTHER" id="PTHR37307">
    <property type="entry name" value="CELL DIVISION PROTEIN WHIA-RELATED"/>
    <property type="match status" value="1"/>
</dbReference>
<dbReference type="AlphaFoldDB" id="A0A7Z0III2"/>
<dbReference type="InterPro" id="IPR027434">
    <property type="entry name" value="Homing_endonucl"/>
</dbReference>
<dbReference type="GO" id="GO:0003677">
    <property type="term" value="F:DNA binding"/>
    <property type="evidence" value="ECO:0007669"/>
    <property type="project" value="UniProtKB-UniRule"/>
</dbReference>
<keyword evidence="3 5" id="KW-0131">Cell cycle</keyword>
<keyword evidence="10" id="KW-1185">Reference proteome</keyword>
<evidence type="ECO:0000256" key="4">
    <source>
        <dbReference type="ARBA" id="ARBA00068775"/>
    </source>
</evidence>
<feature type="domain" description="Sporulation transcription regulator WhiA N-terminal" evidence="7">
    <location>
        <begin position="20"/>
        <end position="104"/>
    </location>
</feature>
<comment type="caution">
    <text evidence="9">The sequence shown here is derived from an EMBL/GenBank/DDBJ whole genome shotgun (WGS) entry which is preliminary data.</text>
</comment>
<comment type="function">
    <text evidence="5">Involved in cell division and chromosome segregation.</text>
</comment>
<dbReference type="Gene3D" id="3.10.28.10">
    <property type="entry name" value="Homing endonucleases"/>
    <property type="match status" value="1"/>
</dbReference>
<feature type="domain" description="Sporulation regulator WhiA C-terminal" evidence="6">
    <location>
        <begin position="221"/>
        <end position="303"/>
    </location>
</feature>
<dbReference type="Pfam" id="PF10298">
    <property type="entry name" value="WhiA_N"/>
    <property type="match status" value="1"/>
</dbReference>
<evidence type="ECO:0000256" key="2">
    <source>
        <dbReference type="ARBA" id="ARBA00023125"/>
    </source>
</evidence>
<dbReference type="InterPro" id="IPR003802">
    <property type="entry name" value="Sporulation_regulator_WhiA"/>
</dbReference>
<dbReference type="HAMAP" id="MF_01420">
    <property type="entry name" value="HTH_type_WhiA"/>
    <property type="match status" value="1"/>
</dbReference>
<evidence type="ECO:0000259" key="8">
    <source>
        <dbReference type="Pfam" id="PF14527"/>
    </source>
</evidence>
<dbReference type="RefSeq" id="WP_179428874.1">
    <property type="nucleotide sequence ID" value="NZ_JACBZP010000001.1"/>
</dbReference>
<dbReference type="GO" id="GO:0043937">
    <property type="term" value="P:regulation of sporulation"/>
    <property type="evidence" value="ECO:0007669"/>
    <property type="project" value="InterPro"/>
</dbReference>
<dbReference type="NCBIfam" id="TIGR00647">
    <property type="entry name" value="DNA_bind_WhiA"/>
    <property type="match status" value="1"/>
</dbReference>
<gene>
    <name evidence="5" type="primary">whiA</name>
    <name evidence="9" type="ORF">BJY26_002844</name>
</gene>
<dbReference type="Proteomes" id="UP000539111">
    <property type="component" value="Unassembled WGS sequence"/>
</dbReference>
<evidence type="ECO:0000313" key="10">
    <source>
        <dbReference type="Proteomes" id="UP000539111"/>
    </source>
</evidence>
<organism evidence="9 10">
    <name type="scientific">Spelaeicoccus albus</name>
    <dbReference type="NCBI Taxonomy" id="1280376"/>
    <lineage>
        <taxon>Bacteria</taxon>
        <taxon>Bacillati</taxon>
        <taxon>Actinomycetota</taxon>
        <taxon>Actinomycetes</taxon>
        <taxon>Micrococcales</taxon>
        <taxon>Brevibacteriaceae</taxon>
        <taxon>Spelaeicoccus</taxon>
    </lineage>
</organism>
<evidence type="ECO:0000313" key="9">
    <source>
        <dbReference type="EMBL" id="NYI68538.1"/>
    </source>
</evidence>
<evidence type="ECO:0000259" key="6">
    <source>
        <dbReference type="Pfam" id="PF02650"/>
    </source>
</evidence>
<name>A0A7Z0III2_9MICO</name>
<dbReference type="PANTHER" id="PTHR37307:SF1">
    <property type="entry name" value="CELL DIVISION PROTEIN WHIA-RELATED"/>
    <property type="match status" value="1"/>
</dbReference>
<dbReference type="Pfam" id="PF02650">
    <property type="entry name" value="HTH_WhiA"/>
    <property type="match status" value="1"/>
</dbReference>
<dbReference type="EMBL" id="JACBZP010000001">
    <property type="protein sequence ID" value="NYI68538.1"/>
    <property type="molecule type" value="Genomic_DNA"/>
</dbReference>
<evidence type="ECO:0000256" key="3">
    <source>
        <dbReference type="ARBA" id="ARBA00023306"/>
    </source>
</evidence>
<dbReference type="GO" id="GO:0051301">
    <property type="term" value="P:cell division"/>
    <property type="evidence" value="ECO:0007669"/>
    <property type="project" value="UniProtKB-UniRule"/>
</dbReference>
<keyword evidence="1 5" id="KW-0132">Cell division</keyword>
<accession>A0A7Z0III2</accession>
<reference evidence="9 10" key="1">
    <citation type="submission" date="2020-07" db="EMBL/GenBank/DDBJ databases">
        <title>Sequencing the genomes of 1000 actinobacteria strains.</title>
        <authorList>
            <person name="Klenk H.-P."/>
        </authorList>
    </citation>
    <scope>NUCLEOTIDE SEQUENCE [LARGE SCALE GENOMIC DNA]</scope>
    <source>
        <strain evidence="9 10">DSM 26341</strain>
    </source>
</reference>
<evidence type="ECO:0000256" key="1">
    <source>
        <dbReference type="ARBA" id="ARBA00022618"/>
    </source>
</evidence>
<dbReference type="InterPro" id="IPR039518">
    <property type="entry name" value="WhiA_LAGLIDADG_dom"/>
</dbReference>
<dbReference type="FunFam" id="3.10.28.10:FF:000001">
    <property type="entry name" value="Probable cell division protein WhiA"/>
    <property type="match status" value="1"/>
</dbReference>
<sequence>MALTAQVKDELSRLEVTKSSCRKAEISATLRFAGGLHIISGSIVIEAELDTGSAARRLRAEIFDVFGHRSDILVMNASGLRRGKRYVVRIVRDGESLARQTGLLDGRGRPVRGMPAHVVNGSIADAEAVWRGAFLAHGSLTEPGRSSSMEITCPGPEAALALVGAARRLDIPAKARDVRGVDRVVIRDGDGISALLTRMGAHDAVMAWEERRMRREVRATANRLANFDDANLRRSARAAVAAGARVERALEILGDDVPEHLQYAGRLRLENKQASLEELGQLADPQMTKDAVAGRIRRLLAMADKRAAELGIGGTDSNLTPDMLEAD</sequence>
<proteinExistence type="inferred from homology"/>
<feature type="domain" description="WhiA LAGLIDADG-like" evidence="8">
    <location>
        <begin position="127"/>
        <end position="218"/>
    </location>
</feature>
<comment type="similarity">
    <text evidence="5">Belongs to the WhiA family.</text>
</comment>
<protein>
    <recommendedName>
        <fullName evidence="4 5">Probable cell division protein WhiA</fullName>
    </recommendedName>
</protein>
<evidence type="ECO:0000259" key="7">
    <source>
        <dbReference type="Pfam" id="PF10298"/>
    </source>
</evidence>
<keyword evidence="2 5" id="KW-0238">DNA-binding</keyword>
<dbReference type="Pfam" id="PF14527">
    <property type="entry name" value="LAGLIDADG_WhiA"/>
    <property type="match status" value="1"/>
</dbReference>
<dbReference type="InterPro" id="IPR023054">
    <property type="entry name" value="Sporulation_regulator_WhiA_C"/>
</dbReference>
<dbReference type="InterPro" id="IPR018478">
    <property type="entry name" value="Sporu_reg_WhiA_N_dom"/>
</dbReference>
<evidence type="ECO:0000256" key="5">
    <source>
        <dbReference type="HAMAP-Rule" id="MF_01420"/>
    </source>
</evidence>